<organism evidence="2 3">
    <name type="scientific">Ancylostoma duodenale</name>
    <dbReference type="NCBI Taxonomy" id="51022"/>
    <lineage>
        <taxon>Eukaryota</taxon>
        <taxon>Metazoa</taxon>
        <taxon>Ecdysozoa</taxon>
        <taxon>Nematoda</taxon>
        <taxon>Chromadorea</taxon>
        <taxon>Rhabditida</taxon>
        <taxon>Rhabditina</taxon>
        <taxon>Rhabditomorpha</taxon>
        <taxon>Strongyloidea</taxon>
        <taxon>Ancylostomatidae</taxon>
        <taxon>Ancylostomatinae</taxon>
        <taxon>Ancylostoma</taxon>
    </lineage>
</organism>
<evidence type="ECO:0000313" key="2">
    <source>
        <dbReference type="EMBL" id="KIH63716.1"/>
    </source>
</evidence>
<dbReference type="AlphaFoldDB" id="A0A0C2H2N3"/>
<dbReference type="EMBL" id="KN728479">
    <property type="protein sequence ID" value="KIH63716.1"/>
    <property type="molecule type" value="Genomic_DNA"/>
</dbReference>
<gene>
    <name evidence="2" type="ORF">ANCDUO_05979</name>
</gene>
<feature type="domain" description="Ubiquitin-like modifier-activating enzyme Atg7 N-terminal" evidence="1">
    <location>
        <begin position="19"/>
        <end position="114"/>
    </location>
</feature>
<dbReference type="Gene3D" id="3.40.140.70">
    <property type="entry name" value="Ubiquitin-like modifier-activating enzyme ATG7 N-terminal domain"/>
    <property type="match status" value="1"/>
</dbReference>
<name>A0A0C2H2N3_9BILA</name>
<dbReference type="InterPro" id="IPR032197">
    <property type="entry name" value="Atg7_N"/>
</dbReference>
<protein>
    <recommendedName>
        <fullName evidence="1">Ubiquitin-like modifier-activating enzyme Atg7 N-terminal domain-containing protein</fullName>
    </recommendedName>
</protein>
<reference evidence="2 3" key="1">
    <citation type="submission" date="2013-12" db="EMBL/GenBank/DDBJ databases">
        <title>Draft genome of the parsitic nematode Ancylostoma duodenale.</title>
        <authorList>
            <person name="Mitreva M."/>
        </authorList>
    </citation>
    <scope>NUCLEOTIDE SEQUENCE [LARGE SCALE GENOMIC DNA]</scope>
    <source>
        <strain evidence="2 3">Zhejiang</strain>
    </source>
</reference>
<dbReference type="InterPro" id="IPR042522">
    <property type="entry name" value="Atg7_N_1"/>
</dbReference>
<evidence type="ECO:0000259" key="1">
    <source>
        <dbReference type="Pfam" id="PF16420"/>
    </source>
</evidence>
<sequence length="230" mass="26850">MDTEVRDVTFAMLGLETVGECCWLSLGHESFQQNGANVYNGQLLLFNTLENFKGLDRKRLLRVEAQKVWDLIVSGEWLQYPDRLTTFIFTVYADLKKYQYYYWNCFPTLCFPSNIRQEVVPIEVDGKPIHFYDEQKAHVFLLASDGNCCPLRKIIEISDPSEMKVNDFPPTVGWERTHEGKMVPQFADMRKQFDPKKLMDQSVGLNLSLIKWRLVPEMRLERYTSLSSLS</sequence>
<dbReference type="Proteomes" id="UP000054047">
    <property type="component" value="Unassembled WGS sequence"/>
</dbReference>
<evidence type="ECO:0000313" key="3">
    <source>
        <dbReference type="Proteomes" id="UP000054047"/>
    </source>
</evidence>
<proteinExistence type="predicted"/>
<accession>A0A0C2H2N3</accession>
<dbReference type="OrthoDB" id="338614at2759"/>
<keyword evidence="3" id="KW-1185">Reference proteome</keyword>
<dbReference type="Pfam" id="PF16420">
    <property type="entry name" value="ATG7_N"/>
    <property type="match status" value="1"/>
</dbReference>